<reference evidence="3" key="1">
    <citation type="journal article" date="2019" name="Int. J. Syst. Evol. Microbiol.">
        <title>The Global Catalogue of Microorganisms (GCM) 10K type strain sequencing project: providing services to taxonomists for standard genome sequencing and annotation.</title>
        <authorList>
            <consortium name="The Broad Institute Genomics Platform"/>
            <consortium name="The Broad Institute Genome Sequencing Center for Infectious Disease"/>
            <person name="Wu L."/>
            <person name="Ma J."/>
        </authorList>
    </citation>
    <scope>NUCLEOTIDE SEQUENCE [LARGE SCALE GENOMIC DNA]</scope>
    <source>
        <strain evidence="3">NBRC 100033</strain>
    </source>
</reference>
<dbReference type="Proteomes" id="UP001156682">
    <property type="component" value="Unassembled WGS sequence"/>
</dbReference>
<sequence>MDNLIVLSWLAYFISCAFLLLASWKLMFWLPFTLKVGVVLSQLAILLVPTAINETAKAPAFIVLVIDLLSRLPLSEALTKAAPLIAALVLVWPIALLWGWLRGRYLNSRVEAAEAENSDTETN</sequence>
<feature type="transmembrane region" description="Helical" evidence="1">
    <location>
        <begin position="81"/>
        <end position="101"/>
    </location>
</feature>
<comment type="caution">
    <text evidence="2">The sequence shown here is derived from an EMBL/GenBank/DDBJ whole genome shotgun (WGS) entry which is preliminary data.</text>
</comment>
<keyword evidence="1" id="KW-0472">Membrane</keyword>
<evidence type="ECO:0000313" key="2">
    <source>
        <dbReference type="EMBL" id="GLR62900.1"/>
    </source>
</evidence>
<keyword evidence="1" id="KW-0812">Transmembrane</keyword>
<feature type="transmembrane region" description="Helical" evidence="1">
    <location>
        <begin position="6"/>
        <end position="24"/>
    </location>
</feature>
<accession>A0ABQ5ZY92</accession>
<evidence type="ECO:0000313" key="3">
    <source>
        <dbReference type="Proteomes" id="UP001156682"/>
    </source>
</evidence>
<gene>
    <name evidence="2" type="ORF">GCM10007878_03350</name>
</gene>
<keyword evidence="3" id="KW-1185">Reference proteome</keyword>
<dbReference type="RefSeq" id="WP_027850333.1">
    <property type="nucleotide sequence ID" value="NZ_BSOR01000006.1"/>
</dbReference>
<protein>
    <submittedName>
        <fullName evidence="2">Uncharacterized protein</fullName>
    </submittedName>
</protein>
<keyword evidence="1" id="KW-1133">Transmembrane helix</keyword>
<dbReference type="EMBL" id="BSOR01000006">
    <property type="protein sequence ID" value="GLR62900.1"/>
    <property type="molecule type" value="Genomic_DNA"/>
</dbReference>
<proteinExistence type="predicted"/>
<organism evidence="2 3">
    <name type="scientific">Marinospirillum insulare</name>
    <dbReference type="NCBI Taxonomy" id="217169"/>
    <lineage>
        <taxon>Bacteria</taxon>
        <taxon>Pseudomonadati</taxon>
        <taxon>Pseudomonadota</taxon>
        <taxon>Gammaproteobacteria</taxon>
        <taxon>Oceanospirillales</taxon>
        <taxon>Oceanospirillaceae</taxon>
        <taxon>Marinospirillum</taxon>
    </lineage>
</organism>
<evidence type="ECO:0000256" key="1">
    <source>
        <dbReference type="SAM" id="Phobius"/>
    </source>
</evidence>
<name>A0ABQ5ZY92_9GAMM</name>